<proteinExistence type="predicted"/>
<accession>A0A1G5KIY7</accession>
<protein>
    <submittedName>
        <fullName evidence="1">Uncharacterized protein</fullName>
    </submittedName>
</protein>
<dbReference type="OrthoDB" id="9783544at2"/>
<organism evidence="1 2">
    <name type="scientific">Alkaliphilus peptidifermentans DSM 18978</name>
    <dbReference type="NCBI Taxonomy" id="1120976"/>
    <lineage>
        <taxon>Bacteria</taxon>
        <taxon>Bacillati</taxon>
        <taxon>Bacillota</taxon>
        <taxon>Clostridia</taxon>
        <taxon>Peptostreptococcales</taxon>
        <taxon>Natronincolaceae</taxon>
        <taxon>Alkaliphilus</taxon>
    </lineage>
</organism>
<keyword evidence="2" id="KW-1185">Reference proteome</keyword>
<dbReference type="EMBL" id="FMUS01000027">
    <property type="protein sequence ID" value="SCY99909.1"/>
    <property type="molecule type" value="Genomic_DNA"/>
</dbReference>
<evidence type="ECO:0000313" key="2">
    <source>
        <dbReference type="Proteomes" id="UP000198636"/>
    </source>
</evidence>
<name>A0A1G5KIY7_9FIRM</name>
<dbReference type="Proteomes" id="UP000198636">
    <property type="component" value="Unassembled WGS sequence"/>
</dbReference>
<gene>
    <name evidence="1" type="ORF">SAMN03080606_03489</name>
</gene>
<dbReference type="RefSeq" id="WP_091546077.1">
    <property type="nucleotide sequence ID" value="NZ_FMUS01000027.1"/>
</dbReference>
<dbReference type="AlphaFoldDB" id="A0A1G5KIY7"/>
<sequence length="343" mass="37795">MLLLTHLDEGLQTISVVGMAKNSGKTVTLNRLIEEAAESNTPIGLTSTGRDGEKIDIITLTEKPTVFVYEGTIVATAKETLLNSEVKLEILEVTNFNTPLGTVVIARALNNGFVEIAGPDTNSQIKDVASKMRYYGAKLVIVDGAINRRTVAAPSITDATILAAGAVISRDINRAVEETQHQVNLFNLEEIDKGIRHLVNSIFEEKKYAIIDKQGETTLMDIPTSLSNGRIIGGYINEGTSYVIISGSLVGKTLQDIMAASYFYKEVIFVVEDATKIFISPREWRLMKKRGLKVRVLNKINTLAVTINPTSPYGYGFEPQEFLKMMKETMFPLPVVDVMMEDN</sequence>
<reference evidence="1 2" key="1">
    <citation type="submission" date="2016-10" db="EMBL/GenBank/DDBJ databases">
        <authorList>
            <person name="de Groot N.N."/>
        </authorList>
    </citation>
    <scope>NUCLEOTIDE SEQUENCE [LARGE SCALE GENOMIC DNA]</scope>
    <source>
        <strain evidence="1 2">DSM 18978</strain>
    </source>
</reference>
<evidence type="ECO:0000313" key="1">
    <source>
        <dbReference type="EMBL" id="SCY99909.1"/>
    </source>
</evidence>
<dbReference type="STRING" id="1120976.SAMN03080606_03489"/>